<keyword evidence="7" id="KW-0131">Cell cycle</keyword>
<evidence type="ECO:0000256" key="6">
    <source>
        <dbReference type="ARBA" id="ARBA00023136"/>
    </source>
</evidence>
<keyword evidence="5 9" id="KW-1133">Transmembrane helix</keyword>
<evidence type="ECO:0000256" key="4">
    <source>
        <dbReference type="ARBA" id="ARBA00022692"/>
    </source>
</evidence>
<keyword evidence="2" id="KW-1003">Cell membrane</keyword>
<dbReference type="InterPro" id="IPR011922">
    <property type="entry name" value="Cell_div_FtsL"/>
</dbReference>
<dbReference type="GO" id="GO:0051301">
    <property type="term" value="P:cell division"/>
    <property type="evidence" value="ECO:0007669"/>
    <property type="project" value="UniProtKB-KW"/>
</dbReference>
<evidence type="ECO:0000256" key="9">
    <source>
        <dbReference type="SAM" id="Phobius"/>
    </source>
</evidence>
<keyword evidence="6 9" id="KW-0472">Membrane</keyword>
<evidence type="ECO:0000256" key="3">
    <source>
        <dbReference type="ARBA" id="ARBA00022618"/>
    </source>
</evidence>
<dbReference type="EMBL" id="ATBP01000541">
    <property type="protein sequence ID" value="ETR69862.1"/>
    <property type="molecule type" value="Genomic_DNA"/>
</dbReference>
<reference evidence="11" key="1">
    <citation type="submission" date="2012-11" db="EMBL/GenBank/DDBJ databases">
        <authorList>
            <person name="Lucero-Rivera Y.E."/>
            <person name="Tovar-Ramirez D."/>
        </authorList>
    </citation>
    <scope>NUCLEOTIDE SEQUENCE [LARGE SCALE GENOMIC DNA]</scope>
    <source>
        <strain evidence="11">Araruama</strain>
    </source>
</reference>
<organism evidence="10 11">
    <name type="scientific">Candidatus Magnetoglobus multicellularis str. Araruama</name>
    <dbReference type="NCBI Taxonomy" id="890399"/>
    <lineage>
        <taxon>Bacteria</taxon>
        <taxon>Pseudomonadati</taxon>
        <taxon>Thermodesulfobacteriota</taxon>
        <taxon>Desulfobacteria</taxon>
        <taxon>Desulfobacterales</taxon>
        <taxon>Desulfobacteraceae</taxon>
        <taxon>Candidatus Magnetoglobus</taxon>
    </lineage>
</organism>
<evidence type="ECO:0000256" key="1">
    <source>
        <dbReference type="ARBA" id="ARBA00004401"/>
    </source>
</evidence>
<evidence type="ECO:0000256" key="2">
    <source>
        <dbReference type="ARBA" id="ARBA00022475"/>
    </source>
</evidence>
<comment type="subcellular location">
    <subcellularLocation>
        <location evidence="1">Cell membrane</location>
        <topology evidence="1">Single-pass type II membrane protein</topology>
    </subcellularLocation>
</comment>
<evidence type="ECO:0000256" key="5">
    <source>
        <dbReference type="ARBA" id="ARBA00022989"/>
    </source>
</evidence>
<feature type="transmembrane region" description="Helical" evidence="9">
    <location>
        <begin position="23"/>
        <end position="42"/>
    </location>
</feature>
<sequence length="107" mass="12832">MIKVNFLSKICDFMYSQKNNYKFWFRGFVLIILIVEMFLYTWCRVQYLQYGYDIHALEKRIDHLASLKNELQIEQARLRSPERIIQIATKQLGLKMPSPGQVIEIDE</sequence>
<keyword evidence="4 9" id="KW-0812">Transmembrane</keyword>
<comment type="caution">
    <text evidence="10">The sequence shown here is derived from an EMBL/GenBank/DDBJ whole genome shotgun (WGS) entry which is preliminary data.</text>
</comment>
<evidence type="ECO:0000313" key="10">
    <source>
        <dbReference type="EMBL" id="ETR69862.1"/>
    </source>
</evidence>
<gene>
    <name evidence="10" type="ORF">OMM_09239</name>
</gene>
<protein>
    <recommendedName>
        <fullName evidence="8">Cell division protein FtsL</fullName>
    </recommendedName>
</protein>
<dbReference type="NCBIfam" id="TIGR02209">
    <property type="entry name" value="ftsL_broad"/>
    <property type="match status" value="1"/>
</dbReference>
<evidence type="ECO:0000256" key="7">
    <source>
        <dbReference type="ARBA" id="ARBA00023306"/>
    </source>
</evidence>
<dbReference type="AlphaFoldDB" id="A0A1V1P4N4"/>
<name>A0A1V1P4N4_9BACT</name>
<proteinExistence type="inferred from homology"/>
<dbReference type="HAMAP" id="MF_00910">
    <property type="entry name" value="FtsL"/>
    <property type="match status" value="1"/>
</dbReference>
<accession>A0A1V1P4N4</accession>
<evidence type="ECO:0000256" key="8">
    <source>
        <dbReference type="NCBIfam" id="TIGR02209"/>
    </source>
</evidence>
<dbReference type="GO" id="GO:0005886">
    <property type="term" value="C:plasma membrane"/>
    <property type="evidence" value="ECO:0007669"/>
    <property type="project" value="UniProtKB-SubCell"/>
</dbReference>
<keyword evidence="3" id="KW-0132">Cell division</keyword>
<dbReference type="Proteomes" id="UP000189670">
    <property type="component" value="Unassembled WGS sequence"/>
</dbReference>
<evidence type="ECO:0000313" key="11">
    <source>
        <dbReference type="Proteomes" id="UP000189670"/>
    </source>
</evidence>